<proteinExistence type="predicted"/>
<sequence length="85" mass="9807">MAEGIGVRPLRASSSTPLWPEDLDALQRVFDRLCNEYRWPRKSAQAQRYGRMLIEEYQAGTRDERLLLAAGRSFIDRSLAQKRPA</sequence>
<name>A0A2L0H4D8_RHIFR</name>
<organism evidence="1 2">
    <name type="scientific">Rhizobium fredii</name>
    <name type="common">Sinorhizobium fredii</name>
    <dbReference type="NCBI Taxonomy" id="380"/>
    <lineage>
        <taxon>Bacteria</taxon>
        <taxon>Pseudomonadati</taxon>
        <taxon>Pseudomonadota</taxon>
        <taxon>Alphaproteobacteria</taxon>
        <taxon>Hyphomicrobiales</taxon>
        <taxon>Rhizobiaceae</taxon>
        <taxon>Sinorhizobium/Ensifer group</taxon>
        <taxon>Sinorhizobium</taxon>
    </lineage>
</organism>
<dbReference type="Proteomes" id="UP000239340">
    <property type="component" value="Chromosome"/>
</dbReference>
<accession>A0A2L0H4D8</accession>
<gene>
    <name evidence="1" type="ORF">NXT3_CH01774</name>
</gene>
<dbReference type="AlphaFoldDB" id="A0A2L0H4D8"/>
<reference evidence="1 2" key="1">
    <citation type="submission" date="2017-10" db="EMBL/GenBank/DDBJ databases">
        <title>Analysis of the genome sequences of Rhizobium populations associated to common bean (phaseolus vulgaris).</title>
        <authorList>
            <person name="Bustos P."/>
            <person name="Santamaria R.I."/>
            <person name="Miranda-Sanchez F."/>
            <person name="Perez-Carrascal O."/>
            <person name="Juarez S."/>
            <person name="Lozano L."/>
            <person name="Martinez-Flores I."/>
            <person name="Vinuesa P."/>
            <person name="Martinez-Romero E."/>
            <person name="Cevallos M.A."/>
            <person name="Romero D."/>
            <person name="Davila G."/>
            <person name="Gonzalez V."/>
        </authorList>
    </citation>
    <scope>NUCLEOTIDE SEQUENCE [LARGE SCALE GENOMIC DNA]</scope>
    <source>
        <strain evidence="1 2">NXT3</strain>
    </source>
</reference>
<dbReference type="EMBL" id="CP024307">
    <property type="protein sequence ID" value="AUX76345.1"/>
    <property type="molecule type" value="Genomic_DNA"/>
</dbReference>
<evidence type="ECO:0000313" key="2">
    <source>
        <dbReference type="Proteomes" id="UP000239340"/>
    </source>
</evidence>
<protein>
    <submittedName>
        <fullName evidence="1">Uncharacterized protein</fullName>
    </submittedName>
</protein>
<evidence type="ECO:0000313" key="1">
    <source>
        <dbReference type="EMBL" id="AUX76345.1"/>
    </source>
</evidence>